<gene>
    <name evidence="1" type="ORF">M0R45_006067</name>
</gene>
<name>A0AAW1YPF0_RUBAR</name>
<evidence type="ECO:0000313" key="1">
    <source>
        <dbReference type="EMBL" id="KAK9950583.1"/>
    </source>
</evidence>
<dbReference type="AlphaFoldDB" id="A0AAW1YPF0"/>
<accession>A0AAW1YPF0</accession>
<dbReference type="Proteomes" id="UP001457282">
    <property type="component" value="Unassembled WGS sequence"/>
</dbReference>
<keyword evidence="2" id="KW-1185">Reference proteome</keyword>
<organism evidence="1 2">
    <name type="scientific">Rubus argutus</name>
    <name type="common">Southern blackberry</name>
    <dbReference type="NCBI Taxonomy" id="59490"/>
    <lineage>
        <taxon>Eukaryota</taxon>
        <taxon>Viridiplantae</taxon>
        <taxon>Streptophyta</taxon>
        <taxon>Embryophyta</taxon>
        <taxon>Tracheophyta</taxon>
        <taxon>Spermatophyta</taxon>
        <taxon>Magnoliopsida</taxon>
        <taxon>eudicotyledons</taxon>
        <taxon>Gunneridae</taxon>
        <taxon>Pentapetalae</taxon>
        <taxon>rosids</taxon>
        <taxon>fabids</taxon>
        <taxon>Rosales</taxon>
        <taxon>Rosaceae</taxon>
        <taxon>Rosoideae</taxon>
        <taxon>Rosoideae incertae sedis</taxon>
        <taxon>Rubus</taxon>
    </lineage>
</organism>
<protein>
    <submittedName>
        <fullName evidence="1">Uncharacterized protein</fullName>
    </submittedName>
</protein>
<proteinExistence type="predicted"/>
<sequence>MMKAITKKSTKRISNSANLKNPKIDFTVRVSADSSLFLLPTPFAIFLFSTVLPLFTVRARTVWVAAWIRVAKEGGSSSSSLMRRSPDCLIRSHGAQPPKVQPRTQIRQAHHFCNSSSWITQASPAFLARAQSFSGYSKPPHRLLHLHRAHAHATNSPHHRRCHRTAQAASPISAATSSCSLHQTITVPPQKLKSPCSICRAAVNPVVPHCCYRRARTRSSASAAVCKPPMPYSLPSFNPGVAAAPCAAATSFTKLAATASKFVAAPLLPSPLSLLLRRNLGKYPFLGPLMNFAPLFKT</sequence>
<dbReference type="EMBL" id="JBEDUW010000001">
    <property type="protein sequence ID" value="KAK9950583.1"/>
    <property type="molecule type" value="Genomic_DNA"/>
</dbReference>
<reference evidence="1 2" key="1">
    <citation type="journal article" date="2023" name="G3 (Bethesda)">
        <title>A chromosome-length genome assembly and annotation of blackberry (Rubus argutus, cv. 'Hillquist').</title>
        <authorList>
            <person name="Bruna T."/>
            <person name="Aryal R."/>
            <person name="Dudchenko O."/>
            <person name="Sargent D.J."/>
            <person name="Mead D."/>
            <person name="Buti M."/>
            <person name="Cavallini A."/>
            <person name="Hytonen T."/>
            <person name="Andres J."/>
            <person name="Pham M."/>
            <person name="Weisz D."/>
            <person name="Mascagni F."/>
            <person name="Usai G."/>
            <person name="Natali L."/>
            <person name="Bassil N."/>
            <person name="Fernandez G.E."/>
            <person name="Lomsadze A."/>
            <person name="Armour M."/>
            <person name="Olukolu B."/>
            <person name="Poorten T."/>
            <person name="Britton C."/>
            <person name="Davik J."/>
            <person name="Ashrafi H."/>
            <person name="Aiden E.L."/>
            <person name="Borodovsky M."/>
            <person name="Worthington M."/>
        </authorList>
    </citation>
    <scope>NUCLEOTIDE SEQUENCE [LARGE SCALE GENOMIC DNA]</scope>
    <source>
        <strain evidence="1">PI 553951</strain>
    </source>
</reference>
<evidence type="ECO:0000313" key="2">
    <source>
        <dbReference type="Proteomes" id="UP001457282"/>
    </source>
</evidence>
<comment type="caution">
    <text evidence="1">The sequence shown here is derived from an EMBL/GenBank/DDBJ whole genome shotgun (WGS) entry which is preliminary data.</text>
</comment>